<gene>
    <name evidence="2" type="ORF">HZS54_05415</name>
</gene>
<dbReference type="GeneID" id="56082006"/>
<dbReference type="RefSeq" id="WP_179920920.1">
    <property type="nucleotide sequence ID" value="NZ_CP058909.1"/>
</dbReference>
<protein>
    <submittedName>
        <fullName evidence="2">Uncharacterized protein</fullName>
    </submittedName>
</protein>
<feature type="region of interest" description="Disordered" evidence="1">
    <location>
        <begin position="59"/>
        <end position="91"/>
    </location>
</feature>
<evidence type="ECO:0000313" key="2">
    <source>
        <dbReference type="EMBL" id="QLH81110.1"/>
    </source>
</evidence>
<dbReference type="EMBL" id="CP058909">
    <property type="protein sequence ID" value="QLH81110.1"/>
    <property type="molecule type" value="Genomic_DNA"/>
</dbReference>
<dbReference type="AlphaFoldDB" id="A0A7D5T8M9"/>
<keyword evidence="3" id="KW-1185">Reference proteome</keyword>
<reference evidence="2 3" key="1">
    <citation type="submission" date="2020-07" db="EMBL/GenBank/DDBJ databases">
        <title>Halosimplex litoreum sp. nov. and Halosimplex rubrum sp. nov., isolated from different salt environments.</title>
        <authorList>
            <person name="Cui H."/>
        </authorList>
    </citation>
    <scope>NUCLEOTIDE SEQUENCE [LARGE SCALE GENOMIC DNA]</scope>
    <source>
        <strain evidence="2 3">R2</strain>
    </source>
</reference>
<evidence type="ECO:0000256" key="1">
    <source>
        <dbReference type="SAM" id="MobiDB-lite"/>
    </source>
</evidence>
<dbReference type="KEGG" id="hpel:HZS54_05415"/>
<name>A0A7D5T8M9_9EURY</name>
<proteinExistence type="predicted"/>
<feature type="compositionally biased region" description="Basic and acidic residues" evidence="1">
    <location>
        <begin position="68"/>
        <end position="91"/>
    </location>
</feature>
<sequence length="91" mass="9845">MDDTAALRTTIRRCTALLIALLASAFRPLSDYQYDGTVFLAGAVIYLVVSALGRFPGEDPILEVSPADPEREGPTDPAETDRESAETDRDS</sequence>
<organism evidence="2 3">
    <name type="scientific">Halosimplex pelagicum</name>
    <dbReference type="NCBI Taxonomy" id="869886"/>
    <lineage>
        <taxon>Archaea</taxon>
        <taxon>Methanobacteriati</taxon>
        <taxon>Methanobacteriota</taxon>
        <taxon>Stenosarchaea group</taxon>
        <taxon>Halobacteria</taxon>
        <taxon>Halobacteriales</taxon>
        <taxon>Haloarculaceae</taxon>
        <taxon>Halosimplex</taxon>
    </lineage>
</organism>
<dbReference type="OrthoDB" id="240416at2157"/>
<evidence type="ECO:0000313" key="3">
    <source>
        <dbReference type="Proteomes" id="UP000509346"/>
    </source>
</evidence>
<dbReference type="Proteomes" id="UP000509346">
    <property type="component" value="Chromosome"/>
</dbReference>
<accession>A0A7D5T8M9</accession>